<evidence type="ECO:0000313" key="1">
    <source>
        <dbReference type="EMBL" id="KAF2556498.1"/>
    </source>
</evidence>
<protein>
    <submittedName>
        <fullName evidence="1">Uncharacterized protein</fullName>
    </submittedName>
</protein>
<dbReference type="EMBL" id="QGKW02001940">
    <property type="protein sequence ID" value="KAF2556498.1"/>
    <property type="molecule type" value="Genomic_DNA"/>
</dbReference>
<accession>A0A8S9HMA7</accession>
<evidence type="ECO:0000313" key="2">
    <source>
        <dbReference type="Proteomes" id="UP000712281"/>
    </source>
</evidence>
<proteinExistence type="predicted"/>
<comment type="caution">
    <text evidence="1">The sequence shown here is derived from an EMBL/GenBank/DDBJ whole genome shotgun (WGS) entry which is preliminary data.</text>
</comment>
<dbReference type="Proteomes" id="UP000712281">
    <property type="component" value="Unassembled WGS sequence"/>
</dbReference>
<gene>
    <name evidence="1" type="ORF">F2Q68_00013708</name>
</gene>
<name>A0A8S9HMA7_BRACR</name>
<reference evidence="1" key="1">
    <citation type="submission" date="2019-12" db="EMBL/GenBank/DDBJ databases">
        <title>Genome sequencing and annotation of Brassica cretica.</title>
        <authorList>
            <person name="Studholme D.J."/>
            <person name="Sarris P.F."/>
        </authorList>
    </citation>
    <scope>NUCLEOTIDE SEQUENCE</scope>
    <source>
        <strain evidence="1">PFS-001/15</strain>
        <tissue evidence="1">Leaf</tissue>
    </source>
</reference>
<sequence>MGRDASCLERSCVWSRMCAEVVRRDRDASSSYLVRELLPSQAADLNCKLAVMRMWAGSVVNMKLRICTRTRAGSLSGRKLGQDASCLEGSYVWSQMCDEVVGRDRDASPSYLVRELLPLQAADLNFELAVIRTWAGSVVNRKLRMSRIRNA</sequence>
<dbReference type="AlphaFoldDB" id="A0A8S9HMA7"/>
<organism evidence="1 2">
    <name type="scientific">Brassica cretica</name>
    <name type="common">Mustard</name>
    <dbReference type="NCBI Taxonomy" id="69181"/>
    <lineage>
        <taxon>Eukaryota</taxon>
        <taxon>Viridiplantae</taxon>
        <taxon>Streptophyta</taxon>
        <taxon>Embryophyta</taxon>
        <taxon>Tracheophyta</taxon>
        <taxon>Spermatophyta</taxon>
        <taxon>Magnoliopsida</taxon>
        <taxon>eudicotyledons</taxon>
        <taxon>Gunneridae</taxon>
        <taxon>Pentapetalae</taxon>
        <taxon>rosids</taxon>
        <taxon>malvids</taxon>
        <taxon>Brassicales</taxon>
        <taxon>Brassicaceae</taxon>
        <taxon>Brassiceae</taxon>
        <taxon>Brassica</taxon>
    </lineage>
</organism>